<name>A0A367LCM6_9HYPO</name>
<feature type="compositionally biased region" description="Basic residues" evidence="1">
    <location>
        <begin position="42"/>
        <end position="51"/>
    </location>
</feature>
<evidence type="ECO:0000313" key="3">
    <source>
        <dbReference type="Proteomes" id="UP000253664"/>
    </source>
</evidence>
<dbReference type="AlphaFoldDB" id="A0A367LCM6"/>
<proteinExistence type="predicted"/>
<sequence>MDEAATRKKERKAAAAGEYITEPRTYIHMYYLRPYVQTPIGTRRRRRRRRGGGVVCVSEGRVDKRGGKEAGGGCESDQQKRSKSKKRKSQPGSPCR</sequence>
<gene>
    <name evidence="2" type="ORF">L249_0773</name>
</gene>
<reference evidence="2 3" key="1">
    <citation type="journal article" date="2015" name="BMC Genomics">
        <title>Insights from the genome of Ophiocordyceps polyrhachis-furcata to pathogenicity and host specificity in insect fungi.</title>
        <authorList>
            <person name="Wichadakul D."/>
            <person name="Kobmoo N."/>
            <person name="Ingsriswang S."/>
            <person name="Tangphatsornruang S."/>
            <person name="Chantasingh D."/>
            <person name="Luangsa-ard J.J."/>
            <person name="Eurwilaichitr L."/>
        </authorList>
    </citation>
    <scope>NUCLEOTIDE SEQUENCE [LARGE SCALE GENOMIC DNA]</scope>
    <source>
        <strain evidence="2 3">BCC 54312</strain>
    </source>
</reference>
<organism evidence="2 3">
    <name type="scientific">Ophiocordyceps polyrhachis-furcata BCC 54312</name>
    <dbReference type="NCBI Taxonomy" id="1330021"/>
    <lineage>
        <taxon>Eukaryota</taxon>
        <taxon>Fungi</taxon>
        <taxon>Dikarya</taxon>
        <taxon>Ascomycota</taxon>
        <taxon>Pezizomycotina</taxon>
        <taxon>Sordariomycetes</taxon>
        <taxon>Hypocreomycetidae</taxon>
        <taxon>Hypocreales</taxon>
        <taxon>Ophiocordycipitaceae</taxon>
        <taxon>Ophiocordyceps</taxon>
    </lineage>
</organism>
<accession>A0A367LCM6</accession>
<protein>
    <submittedName>
        <fullName evidence="2">Uncharacterized protein</fullName>
    </submittedName>
</protein>
<evidence type="ECO:0000256" key="1">
    <source>
        <dbReference type="SAM" id="MobiDB-lite"/>
    </source>
</evidence>
<evidence type="ECO:0000313" key="2">
    <source>
        <dbReference type="EMBL" id="RCI12174.1"/>
    </source>
</evidence>
<keyword evidence="3" id="KW-1185">Reference proteome</keyword>
<feature type="region of interest" description="Disordered" evidence="1">
    <location>
        <begin position="38"/>
        <end position="96"/>
    </location>
</feature>
<comment type="caution">
    <text evidence="2">The sequence shown here is derived from an EMBL/GenBank/DDBJ whole genome shotgun (WGS) entry which is preliminary data.</text>
</comment>
<dbReference type="EMBL" id="LKCN02000007">
    <property type="protein sequence ID" value="RCI12174.1"/>
    <property type="molecule type" value="Genomic_DNA"/>
</dbReference>
<dbReference type="Proteomes" id="UP000253664">
    <property type="component" value="Unassembled WGS sequence"/>
</dbReference>